<dbReference type="InterPro" id="IPR001314">
    <property type="entry name" value="Peptidase_S1A"/>
</dbReference>
<dbReference type="GO" id="GO:0006508">
    <property type="term" value="P:proteolysis"/>
    <property type="evidence" value="ECO:0007669"/>
    <property type="project" value="InterPro"/>
</dbReference>
<dbReference type="PANTHER" id="PTHR24271:SF87">
    <property type="entry name" value="ARGININE ESTERASE-LIKE-RELATED"/>
    <property type="match status" value="1"/>
</dbReference>
<dbReference type="PRINTS" id="PR00722">
    <property type="entry name" value="CHYMOTRYPSIN"/>
</dbReference>
<evidence type="ECO:0000256" key="1">
    <source>
        <dbReference type="ARBA" id="ARBA00023157"/>
    </source>
</evidence>
<name>A0AAW0N4Y8_9GOBI</name>
<evidence type="ECO:0000313" key="5">
    <source>
        <dbReference type="Proteomes" id="UP001460270"/>
    </source>
</evidence>
<keyword evidence="5" id="KW-1185">Reference proteome</keyword>
<keyword evidence="1" id="KW-1015">Disulfide bond</keyword>
<proteinExistence type="predicted"/>
<dbReference type="SMART" id="SM00020">
    <property type="entry name" value="Tryp_SPc"/>
    <property type="match status" value="1"/>
</dbReference>
<feature type="signal peptide" evidence="2">
    <location>
        <begin position="1"/>
        <end position="22"/>
    </location>
</feature>
<protein>
    <recommendedName>
        <fullName evidence="3">Peptidase S1 domain-containing protein</fullName>
    </recommendedName>
</protein>
<dbReference type="InterPro" id="IPR001254">
    <property type="entry name" value="Trypsin_dom"/>
</dbReference>
<dbReference type="SUPFAM" id="SSF50494">
    <property type="entry name" value="Trypsin-like serine proteases"/>
    <property type="match status" value="1"/>
</dbReference>
<evidence type="ECO:0000259" key="3">
    <source>
        <dbReference type="PROSITE" id="PS50240"/>
    </source>
</evidence>
<dbReference type="Gene3D" id="2.40.10.10">
    <property type="entry name" value="Trypsin-like serine proteases"/>
    <property type="match status" value="1"/>
</dbReference>
<dbReference type="PROSITE" id="PS50240">
    <property type="entry name" value="TRYPSIN_DOM"/>
    <property type="match status" value="1"/>
</dbReference>
<keyword evidence="2" id="KW-0732">Signal</keyword>
<gene>
    <name evidence="4" type="ORF">WMY93_025193</name>
</gene>
<dbReference type="Pfam" id="PF00089">
    <property type="entry name" value="Trypsin"/>
    <property type="match status" value="1"/>
</dbReference>
<evidence type="ECO:0000256" key="2">
    <source>
        <dbReference type="SAM" id="SignalP"/>
    </source>
</evidence>
<dbReference type="Proteomes" id="UP001460270">
    <property type="component" value="Unassembled WGS sequence"/>
</dbReference>
<dbReference type="PANTHER" id="PTHR24271">
    <property type="entry name" value="KALLIKREIN-RELATED"/>
    <property type="match status" value="1"/>
</dbReference>
<dbReference type="InterPro" id="IPR009003">
    <property type="entry name" value="Peptidase_S1_PA"/>
</dbReference>
<reference evidence="5" key="1">
    <citation type="submission" date="2024-04" db="EMBL/GenBank/DDBJ databases">
        <title>Salinicola lusitanus LLJ914,a marine bacterium isolated from the Okinawa Trough.</title>
        <authorList>
            <person name="Li J."/>
        </authorList>
    </citation>
    <scope>NUCLEOTIDE SEQUENCE [LARGE SCALE GENOMIC DNA]</scope>
</reference>
<feature type="chain" id="PRO_5044001811" description="Peptidase S1 domain-containing protein" evidence="2">
    <location>
        <begin position="23"/>
        <end position="163"/>
    </location>
</feature>
<dbReference type="AlphaFoldDB" id="A0AAW0N4Y8"/>
<dbReference type="InterPro" id="IPR018114">
    <property type="entry name" value="TRYPSIN_HIS"/>
</dbReference>
<organism evidence="4 5">
    <name type="scientific">Mugilogobius chulae</name>
    <name type="common">yellowstripe goby</name>
    <dbReference type="NCBI Taxonomy" id="88201"/>
    <lineage>
        <taxon>Eukaryota</taxon>
        <taxon>Metazoa</taxon>
        <taxon>Chordata</taxon>
        <taxon>Craniata</taxon>
        <taxon>Vertebrata</taxon>
        <taxon>Euteleostomi</taxon>
        <taxon>Actinopterygii</taxon>
        <taxon>Neopterygii</taxon>
        <taxon>Teleostei</taxon>
        <taxon>Neoteleostei</taxon>
        <taxon>Acanthomorphata</taxon>
        <taxon>Gobiaria</taxon>
        <taxon>Gobiiformes</taxon>
        <taxon>Gobioidei</taxon>
        <taxon>Gobiidae</taxon>
        <taxon>Gobionellinae</taxon>
        <taxon>Mugilogobius</taxon>
    </lineage>
</organism>
<sequence length="163" mass="17997">MYTALCFTLLCLIYSTRKNVSGGRIINGERVPDGALPYMASLQTDKGEHWCGGFLISDQFVITAAHCEHSNLHSVVLGTNDLSKVDETMRYKIQKCNSPFTFDFGSDLMLLKLSRPCPLKPVPLPKQPEIKASEDGQCNVAGWGFTKTNGPLSTTSKWSTYLS</sequence>
<evidence type="ECO:0000313" key="4">
    <source>
        <dbReference type="EMBL" id="KAK7889633.1"/>
    </source>
</evidence>
<dbReference type="GO" id="GO:0004252">
    <property type="term" value="F:serine-type endopeptidase activity"/>
    <property type="evidence" value="ECO:0007669"/>
    <property type="project" value="InterPro"/>
</dbReference>
<feature type="domain" description="Peptidase S1" evidence="3">
    <location>
        <begin position="25"/>
        <end position="163"/>
    </location>
</feature>
<comment type="caution">
    <text evidence="4">The sequence shown here is derived from an EMBL/GenBank/DDBJ whole genome shotgun (WGS) entry which is preliminary data.</text>
</comment>
<dbReference type="InterPro" id="IPR043504">
    <property type="entry name" value="Peptidase_S1_PA_chymotrypsin"/>
</dbReference>
<dbReference type="PROSITE" id="PS00134">
    <property type="entry name" value="TRYPSIN_HIS"/>
    <property type="match status" value="1"/>
</dbReference>
<accession>A0AAW0N4Y8</accession>
<dbReference type="EMBL" id="JBBPFD010000018">
    <property type="protein sequence ID" value="KAK7889633.1"/>
    <property type="molecule type" value="Genomic_DNA"/>
</dbReference>